<evidence type="ECO:0000256" key="3">
    <source>
        <dbReference type="ARBA" id="ARBA00023002"/>
    </source>
</evidence>
<organism evidence="4 5">
    <name type="scientific">Penicillium camemberti (strain FM 013)</name>
    <dbReference type="NCBI Taxonomy" id="1429867"/>
    <lineage>
        <taxon>Eukaryota</taxon>
        <taxon>Fungi</taxon>
        <taxon>Dikarya</taxon>
        <taxon>Ascomycota</taxon>
        <taxon>Pezizomycotina</taxon>
        <taxon>Eurotiomycetes</taxon>
        <taxon>Eurotiomycetidae</taxon>
        <taxon>Eurotiales</taxon>
        <taxon>Aspergillaceae</taxon>
        <taxon>Penicillium</taxon>
    </lineage>
</organism>
<dbReference type="Gene3D" id="3.50.50.60">
    <property type="entry name" value="FAD/NAD(P)-binding domain"/>
    <property type="match status" value="1"/>
</dbReference>
<protein>
    <submittedName>
        <fullName evidence="4">Aromatic-ring hydroxylase-like</fullName>
    </submittedName>
</protein>
<dbReference type="SUPFAM" id="SSF51905">
    <property type="entry name" value="FAD/NAD(P)-binding domain"/>
    <property type="match status" value="1"/>
</dbReference>
<keyword evidence="1" id="KW-0285">Flavoprotein</keyword>
<name>A0A0G4PLS3_PENC3</name>
<evidence type="ECO:0000256" key="2">
    <source>
        <dbReference type="ARBA" id="ARBA00022827"/>
    </source>
</evidence>
<dbReference type="PANTHER" id="PTHR46720:SF3">
    <property type="entry name" value="FAD-BINDING DOMAIN-CONTAINING PROTEIN-RELATED"/>
    <property type="match status" value="1"/>
</dbReference>
<sequence length="344" mass="39119">MELPFLSQGKRNGELLRKKFNPENIPPHHQTCRLLRAKLQSALLQNVAQSRVHLSKRLVAVEHCPDKRVRIVFEDGFVDEVDLVVAADGIRSVVRKFCFPNHVLRWSGQFVYCTIVSQAEVKKISGIPWSPVFWKNISDFYVYTCPLGNDDFELTIRIRQPQEGQEPVSWGRPFDLHTIVHEYDDFCLLIRRILSLTAKEKTREFALMSGPRLKRMVSHGNIAFVGDASHPLQGNFGSGVGFALEDVYMLAMFLDWAWLKERPLVDGLKLFDSIRSPHYKRLYKLVGKFTSIKAALREEGLPVDEENISSFGVVASGPDGGPQCYADRKLGLKRKAQHNNKSQG</sequence>
<dbReference type="InterPro" id="IPR036188">
    <property type="entry name" value="FAD/NAD-bd_sf"/>
</dbReference>
<dbReference type="STRING" id="1429867.A0A0G4PLS3"/>
<dbReference type="GO" id="GO:0044550">
    <property type="term" value="P:secondary metabolite biosynthetic process"/>
    <property type="evidence" value="ECO:0007669"/>
    <property type="project" value="TreeGrafter"/>
</dbReference>
<dbReference type="PRINTS" id="PR00420">
    <property type="entry name" value="RNGMNOXGNASE"/>
</dbReference>
<keyword evidence="2" id="KW-0274">FAD</keyword>
<dbReference type="Proteomes" id="UP000053732">
    <property type="component" value="Unassembled WGS sequence"/>
</dbReference>
<reference evidence="4 5" key="1">
    <citation type="journal article" date="2014" name="Nat. Commun.">
        <title>Multiple recent horizontal transfers of a large genomic region in cheese making fungi.</title>
        <authorList>
            <person name="Cheeseman K."/>
            <person name="Ropars J."/>
            <person name="Renault P."/>
            <person name="Dupont J."/>
            <person name="Gouzy J."/>
            <person name="Branca A."/>
            <person name="Abraham A.L."/>
            <person name="Ceppi M."/>
            <person name="Conseiller E."/>
            <person name="Debuchy R."/>
            <person name="Malagnac F."/>
            <person name="Goarin A."/>
            <person name="Silar P."/>
            <person name="Lacoste S."/>
            <person name="Sallet E."/>
            <person name="Bensimon A."/>
            <person name="Giraud T."/>
            <person name="Brygoo Y."/>
        </authorList>
    </citation>
    <scope>NUCLEOTIDE SEQUENCE [LARGE SCALE GENOMIC DNA]</scope>
    <source>
        <strain evidence="5">FM 013</strain>
    </source>
</reference>
<evidence type="ECO:0000256" key="1">
    <source>
        <dbReference type="ARBA" id="ARBA00022630"/>
    </source>
</evidence>
<dbReference type="InterPro" id="IPR051104">
    <property type="entry name" value="FAD_monoxygenase"/>
</dbReference>
<keyword evidence="5" id="KW-1185">Reference proteome</keyword>
<dbReference type="GO" id="GO:0016491">
    <property type="term" value="F:oxidoreductase activity"/>
    <property type="evidence" value="ECO:0007669"/>
    <property type="project" value="UniProtKB-KW"/>
</dbReference>
<gene>
    <name evidence="4" type="ORF">PCAMFM013_S021g000043</name>
</gene>
<evidence type="ECO:0000313" key="4">
    <source>
        <dbReference type="EMBL" id="CRL27128.1"/>
    </source>
</evidence>
<dbReference type="EMBL" id="HG793154">
    <property type="protein sequence ID" value="CRL27128.1"/>
    <property type="molecule type" value="Genomic_DNA"/>
</dbReference>
<dbReference type="PANTHER" id="PTHR46720">
    <property type="entry name" value="HYDROXYLASE, PUTATIVE (AFU_ORTHOLOGUE AFUA_3G01460)-RELATED"/>
    <property type="match status" value="1"/>
</dbReference>
<evidence type="ECO:0000313" key="5">
    <source>
        <dbReference type="Proteomes" id="UP000053732"/>
    </source>
</evidence>
<accession>A0A0G4PLS3</accession>
<keyword evidence="3" id="KW-0560">Oxidoreductase</keyword>
<dbReference type="AlphaFoldDB" id="A0A0G4PLS3"/>
<proteinExistence type="predicted"/>